<comment type="subcellular location">
    <subcellularLocation>
        <location evidence="1">Virion</location>
    </subcellularLocation>
</comment>
<dbReference type="EMBL" id="BK013764">
    <property type="protein sequence ID" value="DAD51240.1"/>
    <property type="molecule type" value="Genomic_RNA"/>
</dbReference>
<evidence type="ECO:0000256" key="7">
    <source>
        <dbReference type="ARBA" id="ARBA00035110"/>
    </source>
</evidence>
<keyword evidence="6" id="KW-1160">Virus entry into host cell</keyword>
<evidence type="ECO:0000256" key="3">
    <source>
        <dbReference type="ARBA" id="ARBA00022804"/>
    </source>
</evidence>
<evidence type="ECO:0000313" key="8">
    <source>
        <dbReference type="EMBL" id="DAD51240.1"/>
    </source>
</evidence>
<comment type="similarity">
    <text evidence="7">Belongs to the Leviviricetes maturation protein family.</text>
</comment>
<sequence>MTVLENTTKTRALKQSYRNWTGSVSTTTAYLSWQMSREGESVPGYKKKIAAIESATSYYFRKDTAVDLGYFKAHVAWKKSGTVVYEDLYDEIGLNQLPSQTPVSTSKAYNTALGNFLANANEVVSPFKGMIFLGQLGETLKMLRRPASALRDGFSAYLRRAHRIRDRVGPPPIRNPRGIPRWRRKAKAANKVLANSWLEYCYGWSPLMADIESACNAYSTFESKVDTLRVYGQGEDRVNGSTSTITTYRANFFKDTLTTVSYSRSKSVLKGVVRCDYRGIEVTAADEVIRLSGFRLEEFIPTIWELIPYSFVVDYFTNIGTILNGIHALAMNFAWLSHSIKSENIRESNQRLDEAYVRSALSTAYAGVSQSSRPSKVVTTFYTRSAPALSVPSLQLELPSSYWSWSGLAALLASKWR</sequence>
<evidence type="ECO:0000256" key="2">
    <source>
        <dbReference type="ARBA" id="ARBA00022581"/>
    </source>
</evidence>
<keyword evidence="5" id="KW-1175">Viral attachment to host cell pilus</keyword>
<keyword evidence="9" id="KW-1185">Reference proteome</keyword>
<name>A0A8S5L0X6_9VIRU</name>
<dbReference type="GO" id="GO:0039666">
    <property type="term" value="P:virion attachment to host cell pilus"/>
    <property type="evidence" value="ECO:0007669"/>
    <property type="project" value="UniProtKB-KW"/>
</dbReference>
<dbReference type="KEGG" id="vg:80397157"/>
<evidence type="ECO:0000256" key="5">
    <source>
        <dbReference type="ARBA" id="ARBA00023104"/>
    </source>
</evidence>
<evidence type="ECO:0000256" key="6">
    <source>
        <dbReference type="ARBA" id="ARBA00023296"/>
    </source>
</evidence>
<dbReference type="GO" id="GO:0044423">
    <property type="term" value="C:virion component"/>
    <property type="evidence" value="ECO:0007669"/>
    <property type="project" value="UniProtKB-KW"/>
</dbReference>
<reference evidence="8" key="1">
    <citation type="submission" date="2020-09" db="EMBL/GenBank/DDBJ databases">
        <title>Leviviricetes taxonomy.</title>
        <authorList>
            <person name="Stockdale S.R."/>
            <person name="Callanan J."/>
            <person name="Adriaenssens E.M."/>
            <person name="Kuhn J.H."/>
            <person name="Rumnieks J."/>
            <person name="Shkoporov A."/>
            <person name="Draper L.A."/>
            <person name="Ross P."/>
            <person name="Hill C."/>
        </authorList>
    </citation>
    <scope>NUCLEOTIDE SEQUENCE</scope>
</reference>
<dbReference type="Pfam" id="PF03863">
    <property type="entry name" value="Phage_mat-A"/>
    <property type="match status" value="1"/>
</dbReference>
<evidence type="ECO:0000256" key="1">
    <source>
        <dbReference type="ARBA" id="ARBA00004328"/>
    </source>
</evidence>
<proteinExistence type="inferred from homology"/>
<dbReference type="InterPro" id="IPR005563">
    <property type="entry name" value="A_protein"/>
</dbReference>
<dbReference type="RefSeq" id="YP_010768925.1">
    <property type="nucleotide sequence ID" value="NC_073829.1"/>
</dbReference>
<protein>
    <submittedName>
        <fullName evidence="8">Maturation protein</fullName>
    </submittedName>
</protein>
<accession>A0A8S5L0X6</accession>
<keyword evidence="2" id="KW-0945">Host-virus interaction</keyword>
<evidence type="ECO:0000256" key="4">
    <source>
        <dbReference type="ARBA" id="ARBA00022844"/>
    </source>
</evidence>
<evidence type="ECO:0000313" key="9">
    <source>
        <dbReference type="Proteomes" id="UP000682421"/>
    </source>
</evidence>
<gene>
    <name evidence="8" type="primary">SRR7976357_1_1</name>
</gene>
<organism evidence="8 9">
    <name type="scientific">ssRNA phage SRR7976357_1</name>
    <dbReference type="NCBI Taxonomy" id="2786738"/>
    <lineage>
        <taxon>Viruses</taxon>
        <taxon>Riboviria</taxon>
        <taxon>Orthornavirae</taxon>
        <taxon>Lenarviricota</taxon>
        <taxon>Leviviricetes</taxon>
        <taxon>Norzivirales</taxon>
        <taxon>Atkinsviridae</taxon>
        <taxon>Aldormivirus</taxon>
        <taxon>Aldormivirus lutivivens</taxon>
        <taxon>Qeihnovirus lutivivens</taxon>
    </lineage>
</organism>
<dbReference type="Proteomes" id="UP000682421">
    <property type="component" value="Segment"/>
</dbReference>
<dbReference type="GeneID" id="80397157"/>
<keyword evidence="3" id="KW-1161">Viral attachment to host cell</keyword>
<keyword evidence="4" id="KW-0946">Virion</keyword>